<dbReference type="AlphaFoldDB" id="A0A383VEG1"/>
<evidence type="ECO:0000313" key="3">
    <source>
        <dbReference type="Proteomes" id="UP000256970"/>
    </source>
</evidence>
<organism evidence="2 3">
    <name type="scientific">Tetradesmus obliquus</name>
    <name type="common">Green alga</name>
    <name type="synonym">Acutodesmus obliquus</name>
    <dbReference type="NCBI Taxonomy" id="3088"/>
    <lineage>
        <taxon>Eukaryota</taxon>
        <taxon>Viridiplantae</taxon>
        <taxon>Chlorophyta</taxon>
        <taxon>core chlorophytes</taxon>
        <taxon>Chlorophyceae</taxon>
        <taxon>CS clade</taxon>
        <taxon>Sphaeropleales</taxon>
        <taxon>Scenedesmaceae</taxon>
        <taxon>Tetradesmus</taxon>
    </lineage>
</organism>
<gene>
    <name evidence="2" type="ORF">BQ4739_LOCUS4138</name>
</gene>
<protein>
    <submittedName>
        <fullName evidence="2">Uncharacterized protein</fullName>
    </submittedName>
</protein>
<dbReference type="Proteomes" id="UP000256970">
    <property type="component" value="Unassembled WGS sequence"/>
</dbReference>
<feature type="region of interest" description="Disordered" evidence="1">
    <location>
        <begin position="111"/>
        <end position="133"/>
    </location>
</feature>
<sequence length="191" mass="20190">MEVFEPHPAAWYTASSPLPGRSILVGHTLVSNSSEGLLLALGGEAKVQGHAASADVWDSGMVATYDIRAGTWSKHPSGCTLPAADMPQGTSMEAVAADEHTIMLLRAAPRAAAEGVQDDDDNRGSDTEQPPGRVDLLDLRMLRGGRSATDVVSCYDLRSDSWSELPARLPLQLGYATPVVVRTPGAQLLAE</sequence>
<evidence type="ECO:0000313" key="2">
    <source>
        <dbReference type="EMBL" id="SZX63581.1"/>
    </source>
</evidence>
<dbReference type="SUPFAM" id="SSF50965">
    <property type="entry name" value="Galactose oxidase, central domain"/>
    <property type="match status" value="1"/>
</dbReference>
<dbReference type="Gene3D" id="2.120.10.80">
    <property type="entry name" value="Kelch-type beta propeller"/>
    <property type="match status" value="1"/>
</dbReference>
<dbReference type="InterPro" id="IPR011043">
    <property type="entry name" value="Gal_Oxase/kelch_b-propeller"/>
</dbReference>
<accession>A0A383VEG1</accession>
<dbReference type="EMBL" id="FNXT01000333">
    <property type="protein sequence ID" value="SZX63581.1"/>
    <property type="molecule type" value="Genomic_DNA"/>
</dbReference>
<proteinExistence type="predicted"/>
<evidence type="ECO:0000256" key="1">
    <source>
        <dbReference type="SAM" id="MobiDB-lite"/>
    </source>
</evidence>
<keyword evidence="3" id="KW-1185">Reference proteome</keyword>
<reference evidence="2 3" key="1">
    <citation type="submission" date="2016-10" db="EMBL/GenBank/DDBJ databases">
        <authorList>
            <person name="Cai Z."/>
        </authorList>
    </citation>
    <scope>NUCLEOTIDE SEQUENCE [LARGE SCALE GENOMIC DNA]</scope>
</reference>
<name>A0A383VEG1_TETOB</name>
<dbReference type="InterPro" id="IPR015915">
    <property type="entry name" value="Kelch-typ_b-propeller"/>
</dbReference>